<dbReference type="RefSeq" id="WP_106292996.1">
    <property type="nucleotide sequence ID" value="NZ_PVTH01000005.1"/>
</dbReference>
<evidence type="ECO:0000256" key="2">
    <source>
        <dbReference type="ARBA" id="ARBA00008520"/>
    </source>
</evidence>
<comment type="subcellular location">
    <subcellularLocation>
        <location evidence="1">Periplasm</location>
    </subcellularLocation>
</comment>
<accession>A0A2T0U3S3</accession>
<evidence type="ECO:0000256" key="3">
    <source>
        <dbReference type="ARBA" id="ARBA00022448"/>
    </source>
</evidence>
<keyword evidence="4" id="KW-0732">Signal</keyword>
<proteinExistence type="inferred from homology"/>
<comment type="caution">
    <text evidence="5">The sequence shown here is derived from an EMBL/GenBank/DDBJ whole genome shotgun (WGS) entry which is preliminary data.</text>
</comment>
<dbReference type="GO" id="GO:0042597">
    <property type="term" value="C:periplasmic space"/>
    <property type="evidence" value="ECO:0007669"/>
    <property type="project" value="UniProtKB-SubCell"/>
</dbReference>
<evidence type="ECO:0000313" key="5">
    <source>
        <dbReference type="EMBL" id="PRY52567.1"/>
    </source>
</evidence>
<comment type="similarity">
    <text evidence="2">Belongs to the bacterial solute-binding protein 1 family.</text>
</comment>
<name>A0A2T0U3S3_9SPHI</name>
<dbReference type="PANTHER" id="PTHR43649">
    <property type="entry name" value="ARABINOSE-BINDING PROTEIN-RELATED"/>
    <property type="match status" value="1"/>
</dbReference>
<dbReference type="Gene3D" id="3.40.190.10">
    <property type="entry name" value="Periplasmic binding protein-like II"/>
    <property type="match status" value="2"/>
</dbReference>
<dbReference type="InterPro" id="IPR006059">
    <property type="entry name" value="SBP"/>
</dbReference>
<organism evidence="5 6">
    <name type="scientific">Arcticibacter pallidicorallinus</name>
    <dbReference type="NCBI Taxonomy" id="1259464"/>
    <lineage>
        <taxon>Bacteria</taxon>
        <taxon>Pseudomonadati</taxon>
        <taxon>Bacteroidota</taxon>
        <taxon>Sphingobacteriia</taxon>
        <taxon>Sphingobacteriales</taxon>
        <taxon>Sphingobacteriaceae</taxon>
        <taxon>Arcticibacter</taxon>
    </lineage>
</organism>
<dbReference type="OrthoDB" id="9770625at2"/>
<protein>
    <submittedName>
        <fullName evidence="5">Carbohydrate ABC transporter substrate-binding protein (CUT1 family)</fullName>
    </submittedName>
</protein>
<sequence length="415" mass="47148">MHDTSKKLRIAVRKFGPFERAMDIIWQRYCESTGCNVEVEMVPMDLHELHETTIQNRGLETGEWDIAHINTDWIYEAYSAGLLEDLSTYIGRKPPVDYPGGWSESLLQLQQFGEHTAGLPFHDGPECLVYRKDLFTDPNEMRSYFERFGQALKPPVSWDEFYQISRFFYRPEQNLYGSVFAAKADGHNTVFDFCLQLWSRGGSLTDQHGNIQIDTPQAAEGLDFYRKMLGDKTAVHPHSPEYESVKTGMAFARGEAAMMVNWFGFASVCEVSDDSKVKGKVDVSNIPCISGSQPASLNVYWLYTVGAGSRYKELAYDFLRFAVNAENDKKLTLEGGIGCRKSTWYDEEVNETIPYYHKLAGLHQHAKSLPQQGDWVQIAKIIDQTISDALTTTRLSSALLRDAQAKIDQLKKQEL</sequence>
<gene>
    <name evidence="5" type="ORF">B0I27_10533</name>
</gene>
<evidence type="ECO:0000313" key="6">
    <source>
        <dbReference type="Proteomes" id="UP000238034"/>
    </source>
</evidence>
<evidence type="ECO:0000256" key="4">
    <source>
        <dbReference type="ARBA" id="ARBA00022729"/>
    </source>
</evidence>
<dbReference type="EMBL" id="PVTH01000005">
    <property type="protein sequence ID" value="PRY52567.1"/>
    <property type="molecule type" value="Genomic_DNA"/>
</dbReference>
<keyword evidence="3" id="KW-0813">Transport</keyword>
<dbReference type="InterPro" id="IPR050490">
    <property type="entry name" value="Bact_solute-bd_prot1"/>
</dbReference>
<dbReference type="AlphaFoldDB" id="A0A2T0U3S3"/>
<reference evidence="5 6" key="1">
    <citation type="submission" date="2018-03" db="EMBL/GenBank/DDBJ databases">
        <title>Genomic Encyclopedia of Type Strains, Phase III (KMG-III): the genomes of soil and plant-associated and newly described type strains.</title>
        <authorList>
            <person name="Whitman W."/>
        </authorList>
    </citation>
    <scope>NUCLEOTIDE SEQUENCE [LARGE SCALE GENOMIC DNA]</scope>
    <source>
        <strain evidence="5 6">CGMCC 1.9313</strain>
    </source>
</reference>
<keyword evidence="6" id="KW-1185">Reference proteome</keyword>
<dbReference type="SUPFAM" id="SSF53850">
    <property type="entry name" value="Periplasmic binding protein-like II"/>
    <property type="match status" value="1"/>
</dbReference>
<evidence type="ECO:0000256" key="1">
    <source>
        <dbReference type="ARBA" id="ARBA00004418"/>
    </source>
</evidence>
<dbReference type="Proteomes" id="UP000238034">
    <property type="component" value="Unassembled WGS sequence"/>
</dbReference>
<dbReference type="PANTHER" id="PTHR43649:SF34">
    <property type="entry name" value="ABC TRANSPORTER PERIPLASMIC-BINDING PROTEIN YCJN-RELATED"/>
    <property type="match status" value="1"/>
</dbReference>
<dbReference type="Pfam" id="PF13416">
    <property type="entry name" value="SBP_bac_8"/>
    <property type="match status" value="1"/>
</dbReference>